<dbReference type="PANTHER" id="PTHR43157">
    <property type="entry name" value="PHOSPHATIDYLINOSITOL-GLYCAN BIOSYNTHESIS CLASS F PROTEIN-RELATED"/>
    <property type="match status" value="1"/>
</dbReference>
<dbReference type="InterPro" id="IPR036291">
    <property type="entry name" value="NAD(P)-bd_dom_sf"/>
</dbReference>
<evidence type="ECO:0000313" key="2">
    <source>
        <dbReference type="EMBL" id="GAA2489221.1"/>
    </source>
</evidence>
<gene>
    <name evidence="2" type="ORF">GCM10009858_29130</name>
</gene>
<dbReference type="Proteomes" id="UP001500730">
    <property type="component" value="Unassembled WGS sequence"/>
</dbReference>
<sequence>MAGPVTGAEGPMAGRTVLVTGGTGGIGLATATRLAGLGARVGIVGRDASRAESAATSIRTVGGRVDVFVADLSAQREVHSLAERVLTAYPRLDVLVNNVGGYWATRHVTADGLERTFAVNHLAPFLLTHLLLDRLRASAPARVVTVSSGAQAMGRIDLDDLQGTRDYSGQRAYSQSKLANVMSTYELARRLAAVDGAAVTANALHPGVVRTAFGQEDSGPWMRRLLPVVRPLMKSPERGADTSVRLASSPELEGVSGRYFVNGRASRSSRASYDTEVAARLWCASAELVGIEPS</sequence>
<protein>
    <submittedName>
        <fullName evidence="2">SDR family oxidoreductase</fullName>
    </submittedName>
</protein>
<comment type="caution">
    <text evidence="2">The sequence shown here is derived from an EMBL/GenBank/DDBJ whole genome shotgun (WGS) entry which is preliminary data.</text>
</comment>
<name>A0ABP5Z672_9MICO</name>
<dbReference type="CDD" id="cd05327">
    <property type="entry name" value="retinol-DH_like_SDR_c_like"/>
    <property type="match status" value="1"/>
</dbReference>
<accession>A0ABP5Z672</accession>
<proteinExistence type="predicted"/>
<dbReference type="EMBL" id="BAAARE010000012">
    <property type="protein sequence ID" value="GAA2489221.1"/>
    <property type="molecule type" value="Genomic_DNA"/>
</dbReference>
<dbReference type="Gene3D" id="3.40.50.720">
    <property type="entry name" value="NAD(P)-binding Rossmann-like Domain"/>
    <property type="match status" value="1"/>
</dbReference>
<keyword evidence="3" id="KW-1185">Reference proteome</keyword>
<dbReference type="Pfam" id="PF00106">
    <property type="entry name" value="adh_short"/>
    <property type="match status" value="1"/>
</dbReference>
<dbReference type="InterPro" id="IPR002347">
    <property type="entry name" value="SDR_fam"/>
</dbReference>
<organism evidence="2 3">
    <name type="scientific">Terrabacter carboxydivorans</name>
    <dbReference type="NCBI Taxonomy" id="619730"/>
    <lineage>
        <taxon>Bacteria</taxon>
        <taxon>Bacillati</taxon>
        <taxon>Actinomycetota</taxon>
        <taxon>Actinomycetes</taxon>
        <taxon>Micrococcales</taxon>
        <taxon>Intrasporangiaceae</taxon>
        <taxon>Terrabacter</taxon>
    </lineage>
</organism>
<dbReference type="PANTHER" id="PTHR43157:SF31">
    <property type="entry name" value="PHOSPHATIDYLINOSITOL-GLYCAN BIOSYNTHESIS CLASS F PROTEIN"/>
    <property type="match status" value="1"/>
</dbReference>
<dbReference type="PRINTS" id="PR00081">
    <property type="entry name" value="GDHRDH"/>
</dbReference>
<reference evidence="3" key="1">
    <citation type="journal article" date="2019" name="Int. J. Syst. Evol. Microbiol.">
        <title>The Global Catalogue of Microorganisms (GCM) 10K type strain sequencing project: providing services to taxonomists for standard genome sequencing and annotation.</title>
        <authorList>
            <consortium name="The Broad Institute Genomics Platform"/>
            <consortium name="The Broad Institute Genome Sequencing Center for Infectious Disease"/>
            <person name="Wu L."/>
            <person name="Ma J."/>
        </authorList>
    </citation>
    <scope>NUCLEOTIDE SEQUENCE [LARGE SCALE GENOMIC DNA]</scope>
    <source>
        <strain evidence="3">JCM 16259</strain>
    </source>
</reference>
<keyword evidence="1" id="KW-0560">Oxidoreductase</keyword>
<dbReference type="SUPFAM" id="SSF51735">
    <property type="entry name" value="NAD(P)-binding Rossmann-fold domains"/>
    <property type="match status" value="1"/>
</dbReference>
<evidence type="ECO:0000313" key="3">
    <source>
        <dbReference type="Proteomes" id="UP001500730"/>
    </source>
</evidence>
<evidence type="ECO:0000256" key="1">
    <source>
        <dbReference type="ARBA" id="ARBA00023002"/>
    </source>
</evidence>